<feature type="compositionally biased region" description="Basic and acidic residues" evidence="1">
    <location>
        <begin position="128"/>
        <end position="137"/>
    </location>
</feature>
<sequence length="137" mass="15639">MPPECVRRAGEGVRAVDEDGEARQRQGYDEGGPDRQGEPARRTRRPGHDVADRPRQRGQQAEGERQQRHVAAASEADHHQAGRAERDARDLRRRRPLPQRHRGEQDRQHHLGLQHQAGEPGRHPGSHRGVEERELPQ</sequence>
<organism evidence="2 3">
    <name type="scientific">Nocardioides panacisoli</name>
    <dbReference type="NCBI Taxonomy" id="627624"/>
    <lineage>
        <taxon>Bacteria</taxon>
        <taxon>Bacillati</taxon>
        <taxon>Actinomycetota</taxon>
        <taxon>Actinomycetes</taxon>
        <taxon>Propionibacteriales</taxon>
        <taxon>Nocardioidaceae</taxon>
        <taxon>Nocardioides</taxon>
    </lineage>
</organism>
<evidence type="ECO:0000313" key="3">
    <source>
        <dbReference type="Proteomes" id="UP001501821"/>
    </source>
</evidence>
<keyword evidence="3" id="KW-1185">Reference proteome</keyword>
<feature type="region of interest" description="Disordered" evidence="1">
    <location>
        <begin position="1"/>
        <end position="137"/>
    </location>
</feature>
<dbReference type="EMBL" id="BAABAH010000002">
    <property type="protein sequence ID" value="GAA3805854.1"/>
    <property type="molecule type" value="Genomic_DNA"/>
</dbReference>
<feature type="compositionally biased region" description="Basic residues" evidence="1">
    <location>
        <begin position="91"/>
        <end position="100"/>
    </location>
</feature>
<evidence type="ECO:0000313" key="2">
    <source>
        <dbReference type="EMBL" id="GAA3805854.1"/>
    </source>
</evidence>
<dbReference type="Proteomes" id="UP001501821">
    <property type="component" value="Unassembled WGS sequence"/>
</dbReference>
<reference evidence="3" key="1">
    <citation type="journal article" date="2019" name="Int. J. Syst. Evol. Microbiol.">
        <title>The Global Catalogue of Microorganisms (GCM) 10K type strain sequencing project: providing services to taxonomists for standard genome sequencing and annotation.</title>
        <authorList>
            <consortium name="The Broad Institute Genomics Platform"/>
            <consortium name="The Broad Institute Genome Sequencing Center for Infectious Disease"/>
            <person name="Wu L."/>
            <person name="Ma J."/>
        </authorList>
    </citation>
    <scope>NUCLEOTIDE SEQUENCE [LARGE SCALE GENOMIC DNA]</scope>
    <source>
        <strain evidence="3">JCM 16953</strain>
    </source>
</reference>
<name>A0ABP7HW61_9ACTN</name>
<gene>
    <name evidence="2" type="ORF">GCM10022242_06160</name>
</gene>
<accession>A0ABP7HW61</accession>
<protein>
    <submittedName>
        <fullName evidence="2">Uncharacterized protein</fullName>
    </submittedName>
</protein>
<comment type="caution">
    <text evidence="2">The sequence shown here is derived from an EMBL/GenBank/DDBJ whole genome shotgun (WGS) entry which is preliminary data.</text>
</comment>
<proteinExistence type="predicted"/>
<feature type="compositionally biased region" description="Basic and acidic residues" evidence="1">
    <location>
        <begin position="75"/>
        <end position="90"/>
    </location>
</feature>
<evidence type="ECO:0000256" key="1">
    <source>
        <dbReference type="SAM" id="MobiDB-lite"/>
    </source>
</evidence>
<feature type="compositionally biased region" description="Basic and acidic residues" evidence="1">
    <location>
        <begin position="1"/>
        <end position="55"/>
    </location>
</feature>